<dbReference type="InterPro" id="IPR035952">
    <property type="entry name" value="Rhomboid-like_sf"/>
</dbReference>
<feature type="transmembrane region" description="Helical" evidence="7">
    <location>
        <begin position="203"/>
        <end position="223"/>
    </location>
</feature>
<evidence type="ECO:0000313" key="9">
    <source>
        <dbReference type="EMBL" id="GAA4495624.1"/>
    </source>
</evidence>
<feature type="transmembrane region" description="Helical" evidence="7">
    <location>
        <begin position="50"/>
        <end position="73"/>
    </location>
</feature>
<dbReference type="Proteomes" id="UP001501243">
    <property type="component" value="Unassembled WGS sequence"/>
</dbReference>
<organism evidence="9 10">
    <name type="scientific">Hymenobacter ginsengisoli</name>
    <dbReference type="NCBI Taxonomy" id="1051626"/>
    <lineage>
        <taxon>Bacteria</taxon>
        <taxon>Pseudomonadati</taxon>
        <taxon>Bacteroidota</taxon>
        <taxon>Cytophagia</taxon>
        <taxon>Cytophagales</taxon>
        <taxon>Hymenobacteraceae</taxon>
        <taxon>Hymenobacter</taxon>
    </lineage>
</organism>
<feature type="transmembrane region" description="Helical" evidence="7">
    <location>
        <begin position="178"/>
        <end position="198"/>
    </location>
</feature>
<dbReference type="InterPro" id="IPR050925">
    <property type="entry name" value="Rhomboid_protease_S54"/>
</dbReference>
<comment type="similarity">
    <text evidence="2">Belongs to the peptidase S54 family.</text>
</comment>
<dbReference type="InterPro" id="IPR022764">
    <property type="entry name" value="Peptidase_S54_rhomboid_dom"/>
</dbReference>
<dbReference type="EMBL" id="BAABGQ010000004">
    <property type="protein sequence ID" value="GAA4495624.1"/>
    <property type="molecule type" value="Genomic_DNA"/>
</dbReference>
<dbReference type="Pfam" id="PF01694">
    <property type="entry name" value="Rhomboid"/>
    <property type="match status" value="2"/>
</dbReference>
<feature type="transmembrane region" description="Helical" evidence="7">
    <location>
        <begin position="238"/>
        <end position="257"/>
    </location>
</feature>
<evidence type="ECO:0000256" key="3">
    <source>
        <dbReference type="ARBA" id="ARBA00022692"/>
    </source>
</evidence>
<proteinExistence type="inferred from homology"/>
<evidence type="ECO:0000256" key="1">
    <source>
        <dbReference type="ARBA" id="ARBA00004141"/>
    </source>
</evidence>
<feature type="domain" description="Peptidase S54 rhomboid" evidence="8">
    <location>
        <begin position="173"/>
        <end position="253"/>
    </location>
</feature>
<reference evidence="10" key="1">
    <citation type="journal article" date="2019" name="Int. J. Syst. Evol. Microbiol.">
        <title>The Global Catalogue of Microorganisms (GCM) 10K type strain sequencing project: providing services to taxonomists for standard genome sequencing and annotation.</title>
        <authorList>
            <consortium name="The Broad Institute Genomics Platform"/>
            <consortium name="The Broad Institute Genome Sequencing Center for Infectious Disease"/>
            <person name="Wu L."/>
            <person name="Ma J."/>
        </authorList>
    </citation>
    <scope>NUCLEOTIDE SEQUENCE [LARGE SCALE GENOMIC DNA]</scope>
    <source>
        <strain evidence="10">JCM 17841</strain>
    </source>
</reference>
<comment type="subcellular location">
    <subcellularLocation>
        <location evidence="1">Membrane</location>
        <topology evidence="1">Multi-pass membrane protein</topology>
    </subcellularLocation>
</comment>
<name>A0ABP8Q2L3_9BACT</name>
<evidence type="ECO:0000256" key="2">
    <source>
        <dbReference type="ARBA" id="ARBA00009045"/>
    </source>
</evidence>
<feature type="transmembrane region" description="Helical" evidence="7">
    <location>
        <begin position="85"/>
        <end position="103"/>
    </location>
</feature>
<dbReference type="Gene3D" id="1.20.1540.10">
    <property type="entry name" value="Rhomboid-like"/>
    <property type="match status" value="1"/>
</dbReference>
<comment type="caution">
    <text evidence="9">The sequence shown here is derived from an EMBL/GenBank/DDBJ whole genome shotgun (WGS) entry which is preliminary data.</text>
</comment>
<evidence type="ECO:0000256" key="4">
    <source>
        <dbReference type="ARBA" id="ARBA00022801"/>
    </source>
</evidence>
<dbReference type="RefSeq" id="WP_208132430.1">
    <property type="nucleotide sequence ID" value="NZ_BAABGQ010000004.1"/>
</dbReference>
<feature type="domain" description="Peptidase S54 rhomboid" evidence="8">
    <location>
        <begin position="45"/>
        <end position="100"/>
    </location>
</feature>
<keyword evidence="10" id="KW-1185">Reference proteome</keyword>
<dbReference type="PANTHER" id="PTHR43731:SF14">
    <property type="entry name" value="PRESENILIN-ASSOCIATED RHOMBOID-LIKE PROTEIN, MITOCHONDRIAL"/>
    <property type="match status" value="1"/>
</dbReference>
<evidence type="ECO:0000313" key="10">
    <source>
        <dbReference type="Proteomes" id="UP001501243"/>
    </source>
</evidence>
<gene>
    <name evidence="9" type="ORF">GCM10023172_07630</name>
</gene>
<sequence>MFNLTPTVRNLLLINLAVFLAQENLRNIPITQLGSLYALGSPYFHFWQLFTYMFLHGSWGHIFSNMFGLISFGPLLEQRWGGQRFLAFWLMCGVGAGVLYEGVRSYELHKLDAIYTDVVRSPNAGDYDQFMTQSGFKQAEDEAAAGALQRNPNDPELKQAIVQHVEQIYNVIHNSPHAGMLGASGALFGILFAFAYLFPNTELFLLFIPFPVKAKYFVFFYGAYELYSGVHQAPGDNVAHFAHIGGLLIGFIILKFWESGRARFY</sequence>
<dbReference type="SUPFAM" id="SSF144091">
    <property type="entry name" value="Rhomboid-like"/>
    <property type="match status" value="1"/>
</dbReference>
<evidence type="ECO:0000256" key="6">
    <source>
        <dbReference type="ARBA" id="ARBA00023136"/>
    </source>
</evidence>
<evidence type="ECO:0000256" key="7">
    <source>
        <dbReference type="SAM" id="Phobius"/>
    </source>
</evidence>
<keyword evidence="5 7" id="KW-1133">Transmembrane helix</keyword>
<keyword evidence="4" id="KW-0378">Hydrolase</keyword>
<evidence type="ECO:0000256" key="5">
    <source>
        <dbReference type="ARBA" id="ARBA00022989"/>
    </source>
</evidence>
<keyword evidence="6 7" id="KW-0472">Membrane</keyword>
<protein>
    <recommendedName>
        <fullName evidence="8">Peptidase S54 rhomboid domain-containing protein</fullName>
    </recommendedName>
</protein>
<keyword evidence="3 7" id="KW-0812">Transmembrane</keyword>
<dbReference type="PANTHER" id="PTHR43731">
    <property type="entry name" value="RHOMBOID PROTEASE"/>
    <property type="match status" value="1"/>
</dbReference>
<evidence type="ECO:0000259" key="8">
    <source>
        <dbReference type="Pfam" id="PF01694"/>
    </source>
</evidence>
<accession>A0ABP8Q2L3</accession>